<feature type="region of interest" description="Disordered" evidence="1">
    <location>
        <begin position="41"/>
        <end position="100"/>
    </location>
</feature>
<keyword evidence="2" id="KW-0472">Membrane</keyword>
<sequence>MKRSRIGDLPMRVIYRILAAVIVVVLAAVAVVVGFVMSGSSGQPDEGPPGPIAAPSAATPSSGVSSPPPSAPASSAVSSSSPSTSSSASPSQTAALATPAPDRSAVVAALADPRVPDLPRDKRLALLPGKPYKGKARLQDNKAGVSLARFGKPWKLYGASPFSTKQVLPAAKGAAHRAMIVSCPVPIQVQQDPKDTALLAARWTLNHHPKGSKIAWTASQPIKGGWLLAYRVKYEVKGKPHFSQAAVTVTEVPDAKPAMLFVTIPDVQRSHWRDINTAVSSLRLK</sequence>
<dbReference type="AlphaFoldDB" id="A0A239F9S8"/>
<protein>
    <submittedName>
        <fullName evidence="3">Uncharacterized protein</fullName>
    </submittedName>
</protein>
<feature type="compositionally biased region" description="Low complexity" evidence="1">
    <location>
        <begin position="72"/>
        <end position="100"/>
    </location>
</feature>
<feature type="compositionally biased region" description="Low complexity" evidence="1">
    <location>
        <begin position="53"/>
        <end position="65"/>
    </location>
</feature>
<dbReference type="Proteomes" id="UP000198282">
    <property type="component" value="Unassembled WGS sequence"/>
</dbReference>
<name>A0A239F9S8_9ACTN</name>
<dbReference type="EMBL" id="FZOD01000011">
    <property type="protein sequence ID" value="SNS53790.1"/>
    <property type="molecule type" value="Genomic_DNA"/>
</dbReference>
<evidence type="ECO:0000313" key="4">
    <source>
        <dbReference type="Proteomes" id="UP000198282"/>
    </source>
</evidence>
<evidence type="ECO:0000256" key="2">
    <source>
        <dbReference type="SAM" id="Phobius"/>
    </source>
</evidence>
<dbReference type="RefSeq" id="WP_089207675.1">
    <property type="nucleotide sequence ID" value="NZ_FZOD01000011.1"/>
</dbReference>
<organism evidence="3 4">
    <name type="scientific">Streptosporangium subroseum</name>
    <dbReference type="NCBI Taxonomy" id="106412"/>
    <lineage>
        <taxon>Bacteria</taxon>
        <taxon>Bacillati</taxon>
        <taxon>Actinomycetota</taxon>
        <taxon>Actinomycetes</taxon>
        <taxon>Streptosporangiales</taxon>
        <taxon>Streptosporangiaceae</taxon>
        <taxon>Streptosporangium</taxon>
    </lineage>
</organism>
<feature type="transmembrane region" description="Helical" evidence="2">
    <location>
        <begin position="12"/>
        <end position="37"/>
    </location>
</feature>
<accession>A0A239F9S8</accession>
<gene>
    <name evidence="3" type="ORF">SAMN05216276_101163</name>
</gene>
<dbReference type="OrthoDB" id="3971500at2"/>
<reference evidence="3 4" key="1">
    <citation type="submission" date="2017-06" db="EMBL/GenBank/DDBJ databases">
        <authorList>
            <person name="Kim H.J."/>
            <person name="Triplett B.A."/>
        </authorList>
    </citation>
    <scope>NUCLEOTIDE SEQUENCE [LARGE SCALE GENOMIC DNA]</scope>
    <source>
        <strain evidence="3 4">CGMCC 4.2132</strain>
    </source>
</reference>
<evidence type="ECO:0000256" key="1">
    <source>
        <dbReference type="SAM" id="MobiDB-lite"/>
    </source>
</evidence>
<keyword evidence="2" id="KW-0812">Transmembrane</keyword>
<keyword evidence="2" id="KW-1133">Transmembrane helix</keyword>
<evidence type="ECO:0000313" key="3">
    <source>
        <dbReference type="EMBL" id="SNS53790.1"/>
    </source>
</evidence>
<keyword evidence="4" id="KW-1185">Reference proteome</keyword>
<proteinExistence type="predicted"/>